<gene>
    <name evidence="2" type="ORF">N8I77_009483</name>
</gene>
<dbReference type="EMBL" id="JAUJFL010000005">
    <property type="protein sequence ID" value="KAK2602992.1"/>
    <property type="molecule type" value="Genomic_DNA"/>
</dbReference>
<evidence type="ECO:0000313" key="2">
    <source>
        <dbReference type="EMBL" id="KAK2602992.1"/>
    </source>
</evidence>
<reference evidence="2" key="1">
    <citation type="submission" date="2023-06" db="EMBL/GenBank/DDBJ databases">
        <authorList>
            <person name="Noh H."/>
        </authorList>
    </citation>
    <scope>NUCLEOTIDE SEQUENCE</scope>
    <source>
        <strain evidence="2">DUCC20226</strain>
    </source>
</reference>
<dbReference type="PANTHER" id="PTHR24148">
    <property type="entry name" value="ANKYRIN REPEAT DOMAIN-CONTAINING PROTEIN 39 HOMOLOG-RELATED"/>
    <property type="match status" value="1"/>
</dbReference>
<keyword evidence="3" id="KW-1185">Reference proteome</keyword>
<accession>A0AAD9W376</accession>
<dbReference type="PANTHER" id="PTHR24148:SF64">
    <property type="entry name" value="HETEROKARYON INCOMPATIBILITY DOMAIN-CONTAINING PROTEIN"/>
    <property type="match status" value="1"/>
</dbReference>
<proteinExistence type="predicted"/>
<dbReference type="AlphaFoldDB" id="A0AAD9W376"/>
<dbReference type="InterPro" id="IPR052895">
    <property type="entry name" value="HetReg/Transcr_Mod"/>
</dbReference>
<evidence type="ECO:0000313" key="3">
    <source>
        <dbReference type="Proteomes" id="UP001265746"/>
    </source>
</evidence>
<dbReference type="InterPro" id="IPR010730">
    <property type="entry name" value="HET"/>
</dbReference>
<protein>
    <recommendedName>
        <fullName evidence="1">Heterokaryon incompatibility domain-containing protein</fullName>
    </recommendedName>
</protein>
<dbReference type="Proteomes" id="UP001265746">
    <property type="component" value="Unassembled WGS sequence"/>
</dbReference>
<organism evidence="2 3">
    <name type="scientific">Phomopsis amygdali</name>
    <name type="common">Fusicoccum amygdali</name>
    <dbReference type="NCBI Taxonomy" id="1214568"/>
    <lineage>
        <taxon>Eukaryota</taxon>
        <taxon>Fungi</taxon>
        <taxon>Dikarya</taxon>
        <taxon>Ascomycota</taxon>
        <taxon>Pezizomycotina</taxon>
        <taxon>Sordariomycetes</taxon>
        <taxon>Sordariomycetidae</taxon>
        <taxon>Diaporthales</taxon>
        <taxon>Diaporthaceae</taxon>
        <taxon>Diaporthe</taxon>
    </lineage>
</organism>
<name>A0AAD9W376_PHOAM</name>
<evidence type="ECO:0000259" key="1">
    <source>
        <dbReference type="Pfam" id="PF06985"/>
    </source>
</evidence>
<feature type="domain" description="Heterokaryon incompatibility" evidence="1">
    <location>
        <begin position="102"/>
        <end position="241"/>
    </location>
</feature>
<sequence length="378" mass="43550">MSFNIWDLFAKAWHFKLPAFGMDQLLPICKTYTFSFGFWIRLTSEGTDSRVTSTAMRETPVRYAPLEHEYDFRLFFLHPGSDDDIVTGHMECRGMEQPRKEFEALSYVWGATDDCAIILIDDTSVSVTKSLEAALRHLRFPDRPRTLWIDYVCINQHDIDERNRQVAMMGSIYWQAITVLVWLGEATPDTAAGIKVLSYLANEPRPQPRPVWQDYPPSVVRAGLLDIMNRPWFQRMWVVQEIGCSSSASLICGRHEVKWQSNDCITVKRFVRMIKYAEISPQWEHMGLGSVNMQPLLDMLDLQIGGQLDRSWGGTHRSAPDFLDIAHSMRHKLCSDPRDKLFGIYGIVEHSLHNEDFKPDYTMTVGQMYEALARLAFA</sequence>
<comment type="caution">
    <text evidence="2">The sequence shown here is derived from an EMBL/GenBank/DDBJ whole genome shotgun (WGS) entry which is preliminary data.</text>
</comment>
<dbReference type="Pfam" id="PF06985">
    <property type="entry name" value="HET"/>
    <property type="match status" value="1"/>
</dbReference>